<organism evidence="14 15">
    <name type="scientific">Aquicella siphonis</name>
    <dbReference type="NCBI Taxonomy" id="254247"/>
    <lineage>
        <taxon>Bacteria</taxon>
        <taxon>Pseudomonadati</taxon>
        <taxon>Pseudomonadota</taxon>
        <taxon>Gammaproteobacteria</taxon>
        <taxon>Legionellales</taxon>
        <taxon>Coxiellaceae</taxon>
        <taxon>Aquicella</taxon>
    </lineage>
</organism>
<evidence type="ECO:0000256" key="3">
    <source>
        <dbReference type="ARBA" id="ARBA00010299"/>
    </source>
</evidence>
<evidence type="ECO:0000259" key="12">
    <source>
        <dbReference type="Pfam" id="PF14841"/>
    </source>
</evidence>
<evidence type="ECO:0000256" key="10">
    <source>
        <dbReference type="ARBA" id="ARBA00025598"/>
    </source>
</evidence>
<keyword evidence="5" id="KW-1003">Cell membrane</keyword>
<dbReference type="Pfam" id="PF01706">
    <property type="entry name" value="FliG_C"/>
    <property type="match status" value="1"/>
</dbReference>
<dbReference type="OrthoDB" id="9780302at2"/>
<dbReference type="GO" id="GO:0009425">
    <property type="term" value="C:bacterial-type flagellum basal body"/>
    <property type="evidence" value="ECO:0007669"/>
    <property type="project" value="UniProtKB-SubCell"/>
</dbReference>
<protein>
    <recommendedName>
        <fullName evidence="4">Flagellar motor switch protein FliG</fullName>
    </recommendedName>
</protein>
<evidence type="ECO:0000313" key="15">
    <source>
        <dbReference type="Proteomes" id="UP000324194"/>
    </source>
</evidence>
<keyword evidence="7" id="KW-0283">Flagellar rotation</keyword>
<keyword evidence="8" id="KW-0472">Membrane</keyword>
<comment type="subcellular location">
    <subcellularLocation>
        <location evidence="1">Bacterial flagellum basal body</location>
    </subcellularLocation>
    <subcellularLocation>
        <location evidence="2">Cell inner membrane</location>
        <topology evidence="2">Peripheral membrane protein</topology>
        <orientation evidence="2">Cytoplasmic side</orientation>
    </subcellularLocation>
</comment>
<dbReference type="PANTHER" id="PTHR30534:SF0">
    <property type="entry name" value="FLAGELLAR MOTOR SWITCH PROTEIN FLIG"/>
    <property type="match status" value="1"/>
</dbReference>
<dbReference type="PANTHER" id="PTHR30534">
    <property type="entry name" value="FLAGELLAR MOTOR SWITCH PROTEIN FLIG"/>
    <property type="match status" value="1"/>
</dbReference>
<keyword evidence="14" id="KW-0969">Cilium</keyword>
<dbReference type="Pfam" id="PF14842">
    <property type="entry name" value="FliG_N"/>
    <property type="match status" value="1"/>
</dbReference>
<evidence type="ECO:0000259" key="11">
    <source>
        <dbReference type="Pfam" id="PF01706"/>
    </source>
</evidence>
<dbReference type="GO" id="GO:0003774">
    <property type="term" value="F:cytoskeletal motor activity"/>
    <property type="evidence" value="ECO:0007669"/>
    <property type="project" value="InterPro"/>
</dbReference>
<name>A0A5E4PKN0_9COXI</name>
<accession>A0A5E4PKN0</accession>
<keyword evidence="9" id="KW-0975">Bacterial flagellum</keyword>
<evidence type="ECO:0000256" key="9">
    <source>
        <dbReference type="ARBA" id="ARBA00023143"/>
    </source>
</evidence>
<sequence>MDKIRKAAIILLGLGEEYAEQILKNMTKAEVHKIMEVINTIDNVSEDDVIHAMDEFFNASDNTGIDIVSKENIKNTLVSALGIKGMEKVDIEKSKWIELLKYEPLSSVLELIEDEHPQVLTALVVILTQLGSERASEIIKGQKKEMQNEIIKRMSYIGPISTYALEALSIFFENELSRSDRYGVVTVDGVDAAANLISYLDSETEREIIADLSNTDKKLAEQIQDKLLPFEKLAYLDTRSLQILLKEITPDDLVLALKGSNEYVKSTFMKNMSTKAAEILKDDLESKGPVKLSNVIEAQKKIVLLAKKLSKEEKIILSTKSDPDVIF</sequence>
<dbReference type="InterPro" id="IPR032779">
    <property type="entry name" value="FliG_M"/>
</dbReference>
<evidence type="ECO:0000256" key="8">
    <source>
        <dbReference type="ARBA" id="ARBA00023136"/>
    </source>
</evidence>
<dbReference type="EMBL" id="LR699120">
    <property type="protein sequence ID" value="VVC77108.1"/>
    <property type="molecule type" value="Genomic_DNA"/>
</dbReference>
<dbReference type="InterPro" id="IPR011002">
    <property type="entry name" value="FliG_a-hlx"/>
</dbReference>
<evidence type="ECO:0000256" key="5">
    <source>
        <dbReference type="ARBA" id="ARBA00022475"/>
    </source>
</evidence>
<gene>
    <name evidence="14" type="primary">fliG</name>
    <name evidence="14" type="ORF">AQUSIP_24350</name>
</gene>
<dbReference type="InterPro" id="IPR028263">
    <property type="entry name" value="FliG_N"/>
</dbReference>
<feature type="domain" description="Flagellar motor switch protein FliG middle" evidence="12">
    <location>
        <begin position="107"/>
        <end position="179"/>
    </location>
</feature>
<evidence type="ECO:0000256" key="2">
    <source>
        <dbReference type="ARBA" id="ARBA00004515"/>
    </source>
</evidence>
<evidence type="ECO:0000256" key="6">
    <source>
        <dbReference type="ARBA" id="ARBA00022500"/>
    </source>
</evidence>
<dbReference type="GO" id="GO:0005886">
    <property type="term" value="C:plasma membrane"/>
    <property type="evidence" value="ECO:0007669"/>
    <property type="project" value="UniProtKB-SubCell"/>
</dbReference>
<dbReference type="Proteomes" id="UP000324194">
    <property type="component" value="Chromosome 2"/>
</dbReference>
<keyword evidence="14" id="KW-0966">Cell projection</keyword>
<evidence type="ECO:0000256" key="4">
    <source>
        <dbReference type="ARBA" id="ARBA00021870"/>
    </source>
</evidence>
<comment type="function">
    <text evidence="10">FliG is one of three proteins (FliG, FliN, FliM) that forms the rotor-mounted switch complex (C ring), located at the base of the basal body. This complex interacts with the CheY and CheZ chemotaxis proteins, in addition to contacting components of the motor that determine the direction of flagellar rotation.</text>
</comment>
<dbReference type="RefSeq" id="WP_148340504.1">
    <property type="nucleotide sequence ID" value="NZ_LR699120.1"/>
</dbReference>
<evidence type="ECO:0000256" key="7">
    <source>
        <dbReference type="ARBA" id="ARBA00022779"/>
    </source>
</evidence>
<dbReference type="SUPFAM" id="SSF48029">
    <property type="entry name" value="FliG"/>
    <property type="match status" value="2"/>
</dbReference>
<feature type="domain" description="Flagellar motor switch protein FliG C-terminal" evidence="11">
    <location>
        <begin position="211"/>
        <end position="317"/>
    </location>
</feature>
<dbReference type="InterPro" id="IPR000090">
    <property type="entry name" value="Flg_Motor_Flig"/>
</dbReference>
<keyword evidence="15" id="KW-1185">Reference proteome</keyword>
<dbReference type="GO" id="GO:0006935">
    <property type="term" value="P:chemotaxis"/>
    <property type="evidence" value="ECO:0007669"/>
    <property type="project" value="UniProtKB-KW"/>
</dbReference>
<dbReference type="InterPro" id="IPR023087">
    <property type="entry name" value="Flg_Motor_Flig_C"/>
</dbReference>
<feature type="domain" description="Flagellar motor switch protein FliG N-terminal" evidence="13">
    <location>
        <begin position="1"/>
        <end position="85"/>
    </location>
</feature>
<evidence type="ECO:0000256" key="1">
    <source>
        <dbReference type="ARBA" id="ARBA00004117"/>
    </source>
</evidence>
<dbReference type="AlphaFoldDB" id="A0A5E4PKN0"/>
<evidence type="ECO:0000313" key="14">
    <source>
        <dbReference type="EMBL" id="VVC77108.1"/>
    </source>
</evidence>
<proteinExistence type="inferred from homology"/>
<dbReference type="Pfam" id="PF14841">
    <property type="entry name" value="FliG_M"/>
    <property type="match status" value="1"/>
</dbReference>
<dbReference type="Gene3D" id="1.10.220.30">
    <property type="match status" value="3"/>
</dbReference>
<comment type="similarity">
    <text evidence="3">Belongs to the FliG family.</text>
</comment>
<dbReference type="GO" id="GO:0071973">
    <property type="term" value="P:bacterial-type flagellum-dependent cell motility"/>
    <property type="evidence" value="ECO:0007669"/>
    <property type="project" value="InterPro"/>
</dbReference>
<reference evidence="14 15" key="1">
    <citation type="submission" date="2019-08" db="EMBL/GenBank/DDBJ databases">
        <authorList>
            <person name="Guy L."/>
        </authorList>
    </citation>
    <scope>NUCLEOTIDE SEQUENCE [LARGE SCALE GENOMIC DNA]</scope>
    <source>
        <strain evidence="14 15">SGT-108</strain>
    </source>
</reference>
<keyword evidence="6" id="KW-0145">Chemotaxis</keyword>
<keyword evidence="14" id="KW-0282">Flagellum</keyword>
<evidence type="ECO:0000259" key="13">
    <source>
        <dbReference type="Pfam" id="PF14842"/>
    </source>
</evidence>
<dbReference type="KEGG" id="asip:AQUSIP_24350"/>
<dbReference type="PRINTS" id="PR00954">
    <property type="entry name" value="FLGMOTORFLIG"/>
</dbReference>